<feature type="region of interest" description="Disordered" evidence="2">
    <location>
        <begin position="646"/>
        <end position="666"/>
    </location>
</feature>
<evidence type="ECO:0000313" key="4">
    <source>
        <dbReference type="Proteomes" id="UP000747399"/>
    </source>
</evidence>
<feature type="region of interest" description="Disordered" evidence="2">
    <location>
        <begin position="344"/>
        <end position="366"/>
    </location>
</feature>
<dbReference type="GO" id="GO:0005930">
    <property type="term" value="C:axoneme"/>
    <property type="evidence" value="ECO:0007669"/>
    <property type="project" value="UniProtKB-SubCell"/>
</dbReference>
<comment type="subcellular location">
    <subcellularLocation>
        <location evidence="1">Cytoplasm</location>
        <location evidence="1">Cytoskeleton</location>
        <location evidence="1">Cilium axoneme</location>
    </subcellularLocation>
</comment>
<evidence type="ECO:0000313" key="3">
    <source>
        <dbReference type="EMBL" id="GIL58612.1"/>
    </source>
</evidence>
<evidence type="ECO:0000256" key="1">
    <source>
        <dbReference type="ARBA" id="ARBA00004430"/>
    </source>
</evidence>
<dbReference type="SUPFAM" id="SSF52047">
    <property type="entry name" value="RNI-like"/>
    <property type="match status" value="1"/>
</dbReference>
<dbReference type="InterPro" id="IPR032675">
    <property type="entry name" value="LRR_dom_sf"/>
</dbReference>
<protein>
    <submittedName>
        <fullName evidence="3">Uncharacterized protein</fullName>
    </submittedName>
</protein>
<name>A0A8J4BDK2_9CHLO</name>
<gene>
    <name evidence="3" type="ORF">Vafri_13626</name>
</gene>
<keyword evidence="4" id="KW-1185">Reference proteome</keyword>
<dbReference type="AlphaFoldDB" id="A0A8J4BDK2"/>
<accession>A0A8J4BDK2</accession>
<dbReference type="Proteomes" id="UP000747399">
    <property type="component" value="Unassembled WGS sequence"/>
</dbReference>
<evidence type="ECO:0000256" key="2">
    <source>
        <dbReference type="SAM" id="MobiDB-lite"/>
    </source>
</evidence>
<dbReference type="Gene3D" id="3.80.10.10">
    <property type="entry name" value="Ribonuclease Inhibitor"/>
    <property type="match status" value="1"/>
</dbReference>
<proteinExistence type="predicted"/>
<comment type="caution">
    <text evidence="3">The sequence shown here is derived from an EMBL/GenBank/DDBJ whole genome shotgun (WGS) entry which is preliminary data.</text>
</comment>
<dbReference type="EMBL" id="BNCO01000032">
    <property type="protein sequence ID" value="GIL58612.1"/>
    <property type="molecule type" value="Genomic_DNA"/>
</dbReference>
<organism evidence="3 4">
    <name type="scientific">Volvox africanus</name>
    <dbReference type="NCBI Taxonomy" id="51714"/>
    <lineage>
        <taxon>Eukaryota</taxon>
        <taxon>Viridiplantae</taxon>
        <taxon>Chlorophyta</taxon>
        <taxon>core chlorophytes</taxon>
        <taxon>Chlorophyceae</taxon>
        <taxon>CS clade</taxon>
        <taxon>Chlamydomonadales</taxon>
        <taxon>Volvocaceae</taxon>
        <taxon>Volvox</taxon>
    </lineage>
</organism>
<sequence length="666" mass="71508">MISVDVHTHPAREPPLSVESPLLLLPETLLERILLSTGRGSDLRYVCKTFSSVISKLATTLKVPRDVLRNYDHLIGALAAFPNARYIILDLSRQVQPLHTRAVVNLARETGDNLVDGALDALAALRHSLTSLAVLHLSCRLTLPSASTLAYLASCGLTELELQDVSIQRAASDGASNLLRPPPPFMPDQLPAESLADSIRARGTAMVRFACSLPSLRRLSLCSAAFSASDVSALAGLTQLEELSLIGAMECGGPAGSAPSGPSQSELPKLVDAMAAVPTYKHLLAALPRLRRLRLPMAMAIRNLCGGMRRELFDSDDEDVLKDDRCDGEDSVVRRDCSLSVGTAAAEDPGMGQAQGRGPGSAPLGLEFGTRTRNLTLSGAPSSDRETEGGREFSAMCPVGPVCGGWRFPPHLEELTIPLCLLNGPAFRAACEVYGSGGDSSDDSGAGVDGAAHRQLRALHVICAPGYTVWEGSFLNGYSDFAAMARLASSLESLHLALEFGGSGRNALRRDRLRDCLRPLRALHRLQDLCITGTHQPVCFTIRKTRDDRPDILCHLFDGLPRPCAGMRLAVMRPMVYPPFPLRPGRGDQMFAAPQPLLQPPIDSGTSGPSLPPPCLDSLLLHWPHLQTLSVCGQCAIRSTCDGQTRLVPPSSMKDMSEFQPRAQQL</sequence>
<reference evidence="3" key="1">
    <citation type="journal article" date="2021" name="Proc. Natl. Acad. Sci. U.S.A.">
        <title>Three genomes in the algal genus Volvox reveal the fate of a haploid sex-determining region after a transition to homothallism.</title>
        <authorList>
            <person name="Yamamoto K."/>
            <person name="Hamaji T."/>
            <person name="Kawai-Toyooka H."/>
            <person name="Matsuzaki R."/>
            <person name="Takahashi F."/>
            <person name="Nishimura Y."/>
            <person name="Kawachi M."/>
            <person name="Noguchi H."/>
            <person name="Minakuchi Y."/>
            <person name="Umen J.G."/>
            <person name="Toyoda A."/>
            <person name="Nozaki H."/>
        </authorList>
    </citation>
    <scope>NUCLEOTIDE SEQUENCE</scope>
    <source>
        <strain evidence="3">NIES-3780</strain>
    </source>
</reference>